<feature type="transmembrane region" description="Helical" evidence="9">
    <location>
        <begin position="193"/>
        <end position="212"/>
    </location>
</feature>
<dbReference type="PANTHER" id="PTHR11562">
    <property type="entry name" value="CATION EFFLUX PROTEIN/ ZINC TRANSPORTER"/>
    <property type="match status" value="1"/>
</dbReference>
<evidence type="ECO:0000256" key="9">
    <source>
        <dbReference type="SAM" id="Phobius"/>
    </source>
</evidence>
<evidence type="ECO:0000256" key="8">
    <source>
        <dbReference type="SAM" id="MobiDB-lite"/>
    </source>
</evidence>
<dbReference type="Pfam" id="PF01545">
    <property type="entry name" value="Cation_efflux"/>
    <property type="match status" value="1"/>
</dbReference>
<dbReference type="InterPro" id="IPR002524">
    <property type="entry name" value="Cation_efflux"/>
</dbReference>
<keyword evidence="4 9" id="KW-0812">Transmembrane</keyword>
<feature type="compositionally biased region" description="Basic residues" evidence="8">
    <location>
        <begin position="1"/>
        <end position="19"/>
    </location>
</feature>
<comment type="similarity">
    <text evidence="2">Belongs to the cation diffusion facilitator (CDF) transporter (TC 2.A.4) family. SLC30A subfamily.</text>
</comment>
<dbReference type="SUPFAM" id="SSF160240">
    <property type="entry name" value="Cation efflux protein cytoplasmic domain-like"/>
    <property type="match status" value="1"/>
</dbReference>
<feature type="transmembrane region" description="Helical" evidence="9">
    <location>
        <begin position="167"/>
        <end position="187"/>
    </location>
</feature>
<dbReference type="GeneID" id="87621146"/>
<evidence type="ECO:0000256" key="4">
    <source>
        <dbReference type="ARBA" id="ARBA00022692"/>
    </source>
</evidence>
<organism evidence="12 13">
    <name type="scientific">Geobacillus thermodenitrificans</name>
    <dbReference type="NCBI Taxonomy" id="33940"/>
    <lineage>
        <taxon>Bacteria</taxon>
        <taxon>Bacillati</taxon>
        <taxon>Bacillota</taxon>
        <taxon>Bacilli</taxon>
        <taxon>Bacillales</taxon>
        <taxon>Anoxybacillaceae</taxon>
        <taxon>Geobacillus</taxon>
    </lineage>
</organism>
<comment type="subcellular location">
    <subcellularLocation>
        <location evidence="1">Membrane</location>
        <topology evidence="1">Multi-pass membrane protein</topology>
    </subcellularLocation>
</comment>
<dbReference type="InterPro" id="IPR027470">
    <property type="entry name" value="Cation_efflux_CTD"/>
</dbReference>
<evidence type="ECO:0000259" key="10">
    <source>
        <dbReference type="Pfam" id="PF01545"/>
    </source>
</evidence>
<evidence type="ECO:0000256" key="6">
    <source>
        <dbReference type="ARBA" id="ARBA00023065"/>
    </source>
</evidence>
<evidence type="ECO:0000256" key="3">
    <source>
        <dbReference type="ARBA" id="ARBA00022448"/>
    </source>
</evidence>
<dbReference type="InterPro" id="IPR058533">
    <property type="entry name" value="Cation_efflux_TM"/>
</dbReference>
<dbReference type="Proteomes" id="UP001297580">
    <property type="component" value="Chromosome"/>
</dbReference>
<evidence type="ECO:0000256" key="5">
    <source>
        <dbReference type="ARBA" id="ARBA00022989"/>
    </source>
</evidence>
<dbReference type="NCBIfam" id="TIGR01297">
    <property type="entry name" value="CDF"/>
    <property type="match status" value="1"/>
</dbReference>
<feature type="transmembrane region" description="Helical" evidence="9">
    <location>
        <begin position="27"/>
        <end position="47"/>
    </location>
</feature>
<dbReference type="SUPFAM" id="SSF161111">
    <property type="entry name" value="Cation efflux protein transmembrane domain-like"/>
    <property type="match status" value="1"/>
</dbReference>
<keyword evidence="5 9" id="KW-1133">Transmembrane helix</keyword>
<dbReference type="PANTHER" id="PTHR11562:SF17">
    <property type="entry name" value="RE54080P-RELATED"/>
    <property type="match status" value="1"/>
</dbReference>
<feature type="transmembrane region" description="Helical" evidence="9">
    <location>
        <begin position="90"/>
        <end position="113"/>
    </location>
</feature>
<dbReference type="InterPro" id="IPR027469">
    <property type="entry name" value="Cation_efflux_TMD_sf"/>
</dbReference>
<dbReference type="Pfam" id="PF16916">
    <property type="entry name" value="ZT_dimer"/>
    <property type="match status" value="1"/>
</dbReference>
<evidence type="ECO:0000256" key="2">
    <source>
        <dbReference type="ARBA" id="ARBA00008873"/>
    </source>
</evidence>
<name>A0ABY9QH48_GEOTD</name>
<gene>
    <name evidence="12" type="ORF">HSX42_07525</name>
</gene>
<feature type="transmembrane region" description="Helical" evidence="9">
    <location>
        <begin position="125"/>
        <end position="147"/>
    </location>
</feature>
<dbReference type="InterPro" id="IPR050681">
    <property type="entry name" value="CDF/SLC30A"/>
</dbReference>
<evidence type="ECO:0000259" key="11">
    <source>
        <dbReference type="Pfam" id="PF16916"/>
    </source>
</evidence>
<feature type="transmembrane region" description="Helical" evidence="9">
    <location>
        <begin position="59"/>
        <end position="78"/>
    </location>
</feature>
<proteinExistence type="inferred from homology"/>
<dbReference type="RefSeq" id="WP_029760935.1">
    <property type="nucleotide sequence ID" value="NZ_CP017690.1"/>
</dbReference>
<evidence type="ECO:0000256" key="7">
    <source>
        <dbReference type="ARBA" id="ARBA00023136"/>
    </source>
</evidence>
<keyword evidence="3" id="KW-0813">Transport</keyword>
<evidence type="ECO:0000256" key="1">
    <source>
        <dbReference type="ARBA" id="ARBA00004141"/>
    </source>
</evidence>
<keyword evidence="13" id="KW-1185">Reference proteome</keyword>
<keyword evidence="7 9" id="KW-0472">Membrane</keyword>
<feature type="region of interest" description="Disordered" evidence="8">
    <location>
        <begin position="1"/>
        <end position="22"/>
    </location>
</feature>
<accession>A0ABY9QH48</accession>
<evidence type="ECO:0000313" key="12">
    <source>
        <dbReference type="EMBL" id="WMV77586.1"/>
    </source>
</evidence>
<feature type="domain" description="Cation efflux protein cytoplasmic" evidence="11">
    <location>
        <begin position="227"/>
        <end position="297"/>
    </location>
</feature>
<sequence length="308" mass="33180">MHHHAHGHCDHHHGHHHHGREGNRKGLAIALGITTSIMVLEFVGGLVTNSLALLSDSGHMLSDAASLLLSLMAVWLAAKPASPKKTYGLYRFEILAALVNGVTLVVIAAWIIWEAVGRFVNPPDVASGPMMAVAAVGLLANLVSAWVLMRKADVKGNVNVRSAYLHVLGDALGSVGAIGAGLIMWLFDWYLADPLISVLVAILILKGAFAVVRQTVHILMEGTPVAIDQTEVKTALSGIEGVLDVHDLHIWTITSGLDSLSCHLLIEDGRDAQAILQQAIDLVEARFHIRHATIQIEMPHIRHGEMEV</sequence>
<protein>
    <submittedName>
        <fullName evidence="12">Cation diffusion facilitator family transporter</fullName>
    </submittedName>
</protein>
<dbReference type="InterPro" id="IPR036837">
    <property type="entry name" value="Cation_efflux_CTD_sf"/>
</dbReference>
<keyword evidence="6" id="KW-0406">Ion transport</keyword>
<feature type="domain" description="Cation efflux protein transmembrane" evidence="10">
    <location>
        <begin position="28"/>
        <end position="220"/>
    </location>
</feature>
<dbReference type="Gene3D" id="1.20.1510.10">
    <property type="entry name" value="Cation efflux protein transmembrane domain"/>
    <property type="match status" value="1"/>
</dbReference>
<reference evidence="12 13" key="1">
    <citation type="submission" date="2023-08" db="EMBL/GenBank/DDBJ databases">
        <title>Complete genome sequence of Geobacillus thermodenitrificans K1041, a genetically tractable strain representative of the genus Geobacillus.</title>
        <authorList>
            <person name="Kani S."/>
            <person name="Suzuki H."/>
        </authorList>
    </citation>
    <scope>NUCLEOTIDE SEQUENCE [LARGE SCALE GENOMIC DNA]</scope>
    <source>
        <strain evidence="12 13">K1041</strain>
    </source>
</reference>
<dbReference type="EMBL" id="CP133461">
    <property type="protein sequence ID" value="WMV77586.1"/>
    <property type="molecule type" value="Genomic_DNA"/>
</dbReference>
<evidence type="ECO:0000313" key="13">
    <source>
        <dbReference type="Proteomes" id="UP001297580"/>
    </source>
</evidence>